<dbReference type="NCBIfam" id="TIGR03361">
    <property type="entry name" value="VI_Rhs_Vgr"/>
    <property type="match status" value="1"/>
</dbReference>
<gene>
    <name evidence="3" type="ORF">BH006_06875</name>
</gene>
<dbReference type="InterPro" id="IPR037026">
    <property type="entry name" value="Vgr_OB-fold_dom_sf"/>
</dbReference>
<evidence type="ECO:0000313" key="3">
    <source>
        <dbReference type="EMBL" id="OEH95571.1"/>
    </source>
</evidence>
<dbReference type="InterPro" id="IPR017847">
    <property type="entry name" value="T6SS_RhsGE_Vgr_subset"/>
</dbReference>
<dbReference type="Proteomes" id="UP000852880">
    <property type="component" value="Unassembled WGS sequence"/>
</dbReference>
<dbReference type="InterPro" id="IPR006533">
    <property type="entry name" value="T6SS_Vgr_RhsGE"/>
</dbReference>
<evidence type="ECO:0000259" key="2">
    <source>
        <dbReference type="Pfam" id="PF04717"/>
    </source>
</evidence>
<accession>A0A3F3I9J0</accession>
<dbReference type="Gene3D" id="3.55.50.10">
    <property type="entry name" value="Baseplate protein-like domains"/>
    <property type="match status" value="1"/>
</dbReference>
<name>A0A3F3I9J0_SALER</name>
<dbReference type="AlphaFoldDB" id="A0A3F3I9J0"/>
<dbReference type="SUPFAM" id="SSF69279">
    <property type="entry name" value="Phage tail proteins"/>
    <property type="match status" value="2"/>
</dbReference>
<dbReference type="NCBIfam" id="TIGR01646">
    <property type="entry name" value="vgr_GE"/>
    <property type="match status" value="1"/>
</dbReference>
<dbReference type="SUPFAM" id="SSF69349">
    <property type="entry name" value="Phage fibre proteins"/>
    <property type="match status" value="1"/>
</dbReference>
<reference evidence="3" key="1">
    <citation type="submission" date="2016-09" db="EMBL/GenBank/DDBJ databases">
        <title>Whole Genome Sequencing of Salmonella enterica subsp. enterica serovar Nottingham.</title>
        <authorList>
            <person name="Zheng J."/>
            <person name="Wang H."/>
        </authorList>
    </citation>
    <scope>NUCLEOTIDE SEQUENCE [LARGE SCALE GENOMIC DNA]</scope>
    <source>
        <strain evidence="3">CFSAN055411</strain>
    </source>
</reference>
<feature type="domain" description="Gp5/Type VI secretion system Vgr protein OB-fold" evidence="2">
    <location>
        <begin position="370"/>
        <end position="440"/>
    </location>
</feature>
<dbReference type="SUPFAM" id="SSF69255">
    <property type="entry name" value="gp5 N-terminal domain-like"/>
    <property type="match status" value="1"/>
</dbReference>
<proteinExistence type="inferred from homology"/>
<sequence length="665" mass="71344">MSRDDYSQENRIAGVTSRQWAGFYLEQLSGREALGEPFCYEAILYTRLSAGAVPALTGKAMGLHVSSGKDRKRYIHGVVTAVDVVADEIKSGVTVHARIEPALALLRLSSQFRVFQNKPVPDVVCDVLRAGGVSSLEVKLQRVYRPHPFLMQYQESDFDFISRLLAKEGIYYFFRHGADQHTLVLTDSDLMHPESQTGRFSWRSSAGKESGVIACWKACYRMQSSGVDVKGVDPVHSRCKQASATVAGAVGAASQLLVTGETEYEAMSRVAQNQAGYRAFQQQVFTGVTDDPGLVCGERITFTDHPCDSGAYYLTALELKVSSNIGHQAVRVESTFTAQKKNVPFRLPVRAGAPALPGLLRARVVGPSSEVVHTDHEGRVKVLFLWDDAGKEDGSNACWLRVAQPWTGNGLGAQFIPRVGSEVMVGFWMGDPDDPVITGMVCSGPNLPPFPLPAGKAVSGFVTRSFSGEKESGHRLSFDDTKGKEVFLLHSPRDMMMDAGHDFSTVVENKNTLTTGGDHIVEVKKGNYSVEIRSGNGEFSTKGNMITKIRSGNYQLTVEGGECVIRANRTCELSSPAGITLKVGNSELSLTPEGISLSGTQVNIKGAARLSLKGATVNVEGQAMATLKGAAVSVEGQGTATVKGVAVSVQGSATAQVKGAITLIG</sequence>
<dbReference type="Pfam" id="PF04717">
    <property type="entry name" value="Phage_base_V"/>
    <property type="match status" value="1"/>
</dbReference>
<comment type="similarity">
    <text evidence="1">Belongs to the VgrG protein family.</text>
</comment>
<organism evidence="3">
    <name type="scientific">Salmonella enterica</name>
    <name type="common">Salmonella choleraesuis</name>
    <dbReference type="NCBI Taxonomy" id="28901"/>
    <lineage>
        <taxon>Bacteria</taxon>
        <taxon>Pseudomonadati</taxon>
        <taxon>Pseudomonadota</taxon>
        <taxon>Gammaproteobacteria</taxon>
        <taxon>Enterobacterales</taxon>
        <taxon>Enterobacteriaceae</taxon>
        <taxon>Salmonella</taxon>
    </lineage>
</organism>
<dbReference type="Gene3D" id="2.40.50.230">
    <property type="entry name" value="Gp5 N-terminal domain"/>
    <property type="match status" value="1"/>
</dbReference>
<dbReference type="Pfam" id="PF05954">
    <property type="entry name" value="Phage_GPD"/>
    <property type="match status" value="1"/>
</dbReference>
<dbReference type="EMBL" id="MJEL01000054">
    <property type="protein sequence ID" value="OEH95571.1"/>
    <property type="molecule type" value="Genomic_DNA"/>
</dbReference>
<dbReference type="RefSeq" id="WP_069721857.1">
    <property type="nucleotide sequence ID" value="NZ_MJEL01000054.1"/>
</dbReference>
<dbReference type="Gene3D" id="2.30.110.50">
    <property type="match status" value="1"/>
</dbReference>
<comment type="caution">
    <text evidence="3">The sequence shown here is derived from an EMBL/GenBank/DDBJ whole genome shotgun (WGS) entry which is preliminary data.</text>
</comment>
<dbReference type="Gene3D" id="4.10.220.110">
    <property type="match status" value="1"/>
</dbReference>
<protein>
    <recommendedName>
        <fullName evidence="2">Gp5/Type VI secretion system Vgr protein OB-fold domain-containing protein</fullName>
    </recommendedName>
</protein>
<evidence type="ECO:0000256" key="1">
    <source>
        <dbReference type="ARBA" id="ARBA00005558"/>
    </source>
</evidence>
<dbReference type="InterPro" id="IPR006531">
    <property type="entry name" value="Gp5/Vgr_OB"/>
</dbReference>